<gene>
    <name evidence="2" type="ORF">MYF79_13550</name>
</gene>
<name>A0ABY4IAQ1_CHIFI</name>
<dbReference type="InterPro" id="IPR046947">
    <property type="entry name" value="LytR-like"/>
</dbReference>
<proteinExistence type="predicted"/>
<protein>
    <submittedName>
        <fullName evidence="2">LytTR family transcriptional regulator</fullName>
    </submittedName>
</protein>
<dbReference type="SMART" id="SM00850">
    <property type="entry name" value="LytTR"/>
    <property type="match status" value="1"/>
</dbReference>
<feature type="domain" description="HTH LytTR-type" evidence="1">
    <location>
        <begin position="20"/>
        <end position="77"/>
    </location>
</feature>
<organism evidence="2 3">
    <name type="scientific">Chitinophaga filiformis</name>
    <name type="common">Myxococcus filiformis</name>
    <name type="synonym">Flexibacter filiformis</name>
    <dbReference type="NCBI Taxonomy" id="104663"/>
    <lineage>
        <taxon>Bacteria</taxon>
        <taxon>Pseudomonadati</taxon>
        <taxon>Bacteroidota</taxon>
        <taxon>Chitinophagia</taxon>
        <taxon>Chitinophagales</taxon>
        <taxon>Chitinophagaceae</taxon>
        <taxon>Chitinophaga</taxon>
    </lineage>
</organism>
<dbReference type="EMBL" id="CP095855">
    <property type="protein sequence ID" value="UPK72314.1"/>
    <property type="molecule type" value="Genomic_DNA"/>
</dbReference>
<accession>A0ABY4IAQ1</accession>
<evidence type="ECO:0000259" key="1">
    <source>
        <dbReference type="PROSITE" id="PS50930"/>
    </source>
</evidence>
<dbReference type="InterPro" id="IPR007492">
    <property type="entry name" value="LytTR_DNA-bd_dom"/>
</dbReference>
<dbReference type="RefSeq" id="WP_247814449.1">
    <property type="nucleotide sequence ID" value="NZ_CP095855.1"/>
</dbReference>
<dbReference type="Proteomes" id="UP000830198">
    <property type="component" value="Chromosome"/>
</dbReference>
<evidence type="ECO:0000313" key="3">
    <source>
        <dbReference type="Proteomes" id="UP000830198"/>
    </source>
</evidence>
<evidence type="ECO:0000313" key="2">
    <source>
        <dbReference type="EMBL" id="UPK72314.1"/>
    </source>
</evidence>
<dbReference type="PROSITE" id="PS50930">
    <property type="entry name" value="HTH_LYTTR"/>
    <property type="match status" value="1"/>
</dbReference>
<keyword evidence="3" id="KW-1185">Reference proteome</keyword>
<dbReference type="PANTHER" id="PTHR37299:SF1">
    <property type="entry name" value="STAGE 0 SPORULATION PROTEIN A HOMOLOG"/>
    <property type="match status" value="1"/>
</dbReference>
<dbReference type="PANTHER" id="PTHR37299">
    <property type="entry name" value="TRANSCRIPTIONAL REGULATOR-RELATED"/>
    <property type="match status" value="1"/>
</dbReference>
<sequence length="108" mass="12559">MKNRMLMPTKGGIQKMIKSNEIIYIKVHLTNSIIKFSDGHSLVIPLSLRQFEARLPPELFCRTHRNYIVCLDHVISVAENHITLTGEKEGIPLSENYKKEFYSHFIVF</sequence>
<reference evidence="2 3" key="1">
    <citation type="submission" date="2022-04" db="EMBL/GenBank/DDBJ databases">
        <title>The arsenic-methylating capacity of Chitinophaga filiformis YT5 during chitin decomposition.</title>
        <authorList>
            <person name="Chen G."/>
            <person name="Liang Y."/>
        </authorList>
    </citation>
    <scope>NUCLEOTIDE SEQUENCE [LARGE SCALE GENOMIC DNA]</scope>
    <source>
        <strain evidence="2 3">YT5</strain>
    </source>
</reference>
<dbReference type="Gene3D" id="2.40.50.1020">
    <property type="entry name" value="LytTr DNA-binding domain"/>
    <property type="match status" value="1"/>
</dbReference>
<dbReference type="Pfam" id="PF04397">
    <property type="entry name" value="LytTR"/>
    <property type="match status" value="1"/>
</dbReference>